<reference evidence="1" key="1">
    <citation type="journal article" date="2019" name="Sci. Rep.">
        <title>Draft genome of Tanacetum cinerariifolium, the natural source of mosquito coil.</title>
        <authorList>
            <person name="Yamashiro T."/>
            <person name="Shiraishi A."/>
            <person name="Satake H."/>
            <person name="Nakayama K."/>
        </authorList>
    </citation>
    <scope>NUCLEOTIDE SEQUENCE</scope>
</reference>
<evidence type="ECO:0000313" key="1">
    <source>
        <dbReference type="EMBL" id="GEU87477.1"/>
    </source>
</evidence>
<dbReference type="EMBL" id="BKCJ010009548">
    <property type="protein sequence ID" value="GEU87477.1"/>
    <property type="molecule type" value="Genomic_DNA"/>
</dbReference>
<dbReference type="GO" id="GO:0003964">
    <property type="term" value="F:RNA-directed DNA polymerase activity"/>
    <property type="evidence" value="ECO:0007669"/>
    <property type="project" value="UniProtKB-KW"/>
</dbReference>
<name>A0A6L2NPH2_TANCI</name>
<dbReference type="AlphaFoldDB" id="A0A6L2NPH2"/>
<organism evidence="1">
    <name type="scientific">Tanacetum cinerariifolium</name>
    <name type="common">Dalmatian daisy</name>
    <name type="synonym">Chrysanthemum cinerariifolium</name>
    <dbReference type="NCBI Taxonomy" id="118510"/>
    <lineage>
        <taxon>Eukaryota</taxon>
        <taxon>Viridiplantae</taxon>
        <taxon>Streptophyta</taxon>
        <taxon>Embryophyta</taxon>
        <taxon>Tracheophyta</taxon>
        <taxon>Spermatophyta</taxon>
        <taxon>Magnoliopsida</taxon>
        <taxon>eudicotyledons</taxon>
        <taxon>Gunneridae</taxon>
        <taxon>Pentapetalae</taxon>
        <taxon>asterids</taxon>
        <taxon>campanulids</taxon>
        <taxon>Asterales</taxon>
        <taxon>Asteraceae</taxon>
        <taxon>Asteroideae</taxon>
        <taxon>Anthemideae</taxon>
        <taxon>Anthemidinae</taxon>
        <taxon>Tanacetum</taxon>
    </lineage>
</organism>
<keyword evidence="1" id="KW-0695">RNA-directed DNA polymerase</keyword>
<accession>A0A6L2NPH2</accession>
<protein>
    <submittedName>
        <fullName evidence="1">RNA-directed DNA polymerase, eukaryota, reverse transcriptase zinc-binding domain protein</fullName>
    </submittedName>
</protein>
<dbReference type="PANTHER" id="PTHR33116">
    <property type="entry name" value="REVERSE TRANSCRIPTASE ZINC-BINDING DOMAIN-CONTAINING PROTEIN-RELATED-RELATED"/>
    <property type="match status" value="1"/>
</dbReference>
<gene>
    <name evidence="1" type="ORF">Tci_059455</name>
</gene>
<keyword evidence="1" id="KW-0808">Transferase</keyword>
<dbReference type="PANTHER" id="PTHR33116:SF84">
    <property type="entry name" value="RNA-DIRECTED DNA POLYMERASE"/>
    <property type="match status" value="1"/>
</dbReference>
<keyword evidence="1" id="KW-0548">Nucleotidyltransferase</keyword>
<sequence>MFILHSIRNDLRVDTMGINMNENDSTKSNVRNIKKDNCNKTMDSSVEPEMSSDEDELIITDVGKRNDVDRSKIMKESMQNDNKNKTVNEMELQKTHVKSSKLGKVCYRIYGQWDWVSNIRNCIGGCRIVVGWNPNVVKIMKELEITKSSIGDMTWALMEDFNVSLPLNEHTIGKSTFDGDMQDFMDNVNSLEIDDIFEGDDIAIEFVKNFEIFLSQPQHIEPLGELESIFTNRLTHEEALEMVKEITNNEIKSAMFEINDWKSPRPDDYTACFSKSRGCDDLLVLCYGNTDSVGVIKKALETFSKVPDWKNKFLSYAGRLQLIAFVLSSMHIYWNSIFLLPMSRVIYIERILKGFLWNQGDMATGKAKIAWKTICKPKMQGGLGLKDLGAFNKVLLTKHIWNIAANKETLWVKWVHVVKLKDRSVWEIDVETNDSWIWKTFLNLKVKAKSHIECQIGNGENTSVLYDKWSYNIVTNRAIYDARFDSKAFVADMITNAIVDMMAIKFQNISIKSVLSKIVLGAAVYYVWQKRNKRQFSKERRTMEDHSAIIFDTVLIDQMGEGFRNVAMRLWSGALMGD</sequence>
<proteinExistence type="predicted"/>
<comment type="caution">
    <text evidence="1">The sequence shown here is derived from an EMBL/GenBank/DDBJ whole genome shotgun (WGS) entry which is preliminary data.</text>
</comment>